<dbReference type="Proteomes" id="UP000323144">
    <property type="component" value="Chromosome"/>
</dbReference>
<protein>
    <submittedName>
        <fullName evidence="1">Uncharacterized protein</fullName>
    </submittedName>
</protein>
<dbReference type="EMBL" id="CP043026">
    <property type="protein sequence ID" value="QEH62263.1"/>
    <property type="molecule type" value="Genomic_DNA"/>
</dbReference>
<reference evidence="1 2" key="1">
    <citation type="submission" date="2019-08" db="EMBL/GenBank/DDBJ databases">
        <title>Complete genome sequence of Spiroplasma chinense CCH (DSM 19755).</title>
        <authorList>
            <person name="Shen H.-Y."/>
            <person name="Lin Y.-C."/>
            <person name="Chou L."/>
            <person name="Kuo C.-H."/>
        </authorList>
    </citation>
    <scope>NUCLEOTIDE SEQUENCE [LARGE SCALE GENOMIC DNA]</scope>
    <source>
        <strain evidence="1 2">CCH</strain>
    </source>
</reference>
<proteinExistence type="predicted"/>
<accession>A0A5B9Y634</accession>
<evidence type="ECO:0000313" key="1">
    <source>
        <dbReference type="EMBL" id="QEH62263.1"/>
    </source>
</evidence>
<name>A0A5B9Y634_9MOLU</name>
<evidence type="ECO:0000313" key="2">
    <source>
        <dbReference type="Proteomes" id="UP000323144"/>
    </source>
</evidence>
<gene>
    <name evidence="1" type="ORF">SCHIN_v1c10700</name>
</gene>
<keyword evidence="2" id="KW-1185">Reference proteome</keyword>
<dbReference type="KEGG" id="schi:SCHIN_v1c10700"/>
<dbReference type="AlphaFoldDB" id="A0A5B9Y634"/>
<organism evidence="1 2">
    <name type="scientific">Spiroplasma chinense</name>
    <dbReference type="NCBI Taxonomy" id="216932"/>
    <lineage>
        <taxon>Bacteria</taxon>
        <taxon>Bacillati</taxon>
        <taxon>Mycoplasmatota</taxon>
        <taxon>Mollicutes</taxon>
        <taxon>Entomoplasmatales</taxon>
        <taxon>Spiroplasmataceae</taxon>
        <taxon>Spiroplasma</taxon>
    </lineage>
</organism>
<sequence>MVNLHLINKLIIKRLLAVRGFGQSYLMKVSMLTFVK</sequence>